<dbReference type="RefSeq" id="WP_050753476.1">
    <property type="nucleotide sequence ID" value="NZ_JQKC01000034.1"/>
</dbReference>
<evidence type="ECO:0000313" key="2">
    <source>
        <dbReference type="Proteomes" id="UP000036923"/>
    </source>
</evidence>
<sequence>MLSNKELNAALIKITKRAESKPLRYLTDTFVEAGHFMTVLSTQENQVIFGRYGTGKTHALKALANQVSMSGDIGVYIDLRTIGSSNGLHDSNSQSIFKRTTSLLQDVLGNILNEIQQFAFDNGQSEKLCSLISDFSQAILNVRIDGEITSEKQVIDTSKFKEMLEAGMSLGADIKIDMKAVLEEIIESQKSSKTTQTGIQTHTIHFGEIHKLLKDILIELDSKHIWVLIDEWVEIPKDIQPLFADFIGRALFPLDNVFTKIASVEYDSVFNTTDANGNKIGFKIGVHATPSLELDEFLVFNNNHDESYKFFKRLILKHVNNILKEDGKEEFIDAESFIRCTFTQEKVFPELIRACEGNPRDIINILSQAALKANDSAIGIPNIRSAANYWYNRSKLSELSEEGKNLLHWIVDEVIKGKKARAFLLDVNTKERLIDEMYNQRVLHIIKNNTSGQDIPGKRFIVYQIDYGCYVNLIQTSYNPEGLFEAQELESDKEIFVDVPSDDYRSIRRAILDLDMFKKKQTITSDSTITST</sequence>
<name>A0A0L6JQS2_9FIRM</name>
<protein>
    <submittedName>
        <fullName evidence="1">Uncharacterized protein</fullName>
    </submittedName>
</protein>
<comment type="caution">
    <text evidence="1">The sequence shown here is derived from an EMBL/GenBank/DDBJ whole genome shotgun (WGS) entry which is preliminary data.</text>
</comment>
<proteinExistence type="predicted"/>
<dbReference type="AlphaFoldDB" id="A0A0L6JQS2"/>
<dbReference type="SUPFAM" id="SSF52540">
    <property type="entry name" value="P-loop containing nucleoside triphosphate hydrolases"/>
    <property type="match status" value="1"/>
</dbReference>
<dbReference type="Proteomes" id="UP000036923">
    <property type="component" value="Unassembled WGS sequence"/>
</dbReference>
<dbReference type="STRING" id="398512.Bccel_2963"/>
<gene>
    <name evidence="1" type="ORF">Bccel_2963</name>
</gene>
<dbReference type="InterPro" id="IPR027417">
    <property type="entry name" value="P-loop_NTPase"/>
</dbReference>
<evidence type="ECO:0000313" key="1">
    <source>
        <dbReference type="EMBL" id="KNY27692.1"/>
    </source>
</evidence>
<keyword evidence="2" id="KW-1185">Reference proteome</keyword>
<dbReference type="EMBL" id="LGTC01000001">
    <property type="protein sequence ID" value="KNY27692.1"/>
    <property type="molecule type" value="Genomic_DNA"/>
</dbReference>
<dbReference type="eggNOG" id="COG0542">
    <property type="taxonomic scope" value="Bacteria"/>
</dbReference>
<accession>A0A0L6JQS2</accession>
<reference evidence="2" key="1">
    <citation type="submission" date="2015-07" db="EMBL/GenBank/DDBJ databases">
        <title>Near-Complete Genome Sequence of the Cellulolytic Bacterium Bacteroides (Pseudobacteroides) cellulosolvens ATCC 35603.</title>
        <authorList>
            <person name="Dassa B."/>
            <person name="Utturkar S.M."/>
            <person name="Klingeman D.M."/>
            <person name="Hurt R.A."/>
            <person name="Keller M."/>
            <person name="Xu J."/>
            <person name="Reddy Y.H.K."/>
            <person name="Borovok I."/>
            <person name="Grinberg I.R."/>
            <person name="Lamed R."/>
            <person name="Zhivin O."/>
            <person name="Bayer E.A."/>
            <person name="Brown S.D."/>
        </authorList>
    </citation>
    <scope>NUCLEOTIDE SEQUENCE [LARGE SCALE GENOMIC DNA]</scope>
    <source>
        <strain evidence="2">DSM 2933</strain>
    </source>
</reference>
<dbReference type="OrthoDB" id="8432819at2"/>
<dbReference type="Gene3D" id="3.40.50.300">
    <property type="entry name" value="P-loop containing nucleotide triphosphate hydrolases"/>
    <property type="match status" value="1"/>
</dbReference>
<organism evidence="1 2">
    <name type="scientific">Pseudobacteroides cellulosolvens ATCC 35603 = DSM 2933</name>
    <dbReference type="NCBI Taxonomy" id="398512"/>
    <lineage>
        <taxon>Bacteria</taxon>
        <taxon>Bacillati</taxon>
        <taxon>Bacillota</taxon>
        <taxon>Clostridia</taxon>
        <taxon>Eubacteriales</taxon>
        <taxon>Oscillospiraceae</taxon>
        <taxon>Pseudobacteroides</taxon>
    </lineage>
</organism>